<proteinExistence type="predicted"/>
<dbReference type="PIRSF" id="PIRSF005788">
    <property type="entry name" value="NifK"/>
    <property type="match status" value="1"/>
</dbReference>
<dbReference type="Pfam" id="PF03270">
    <property type="entry name" value="DUF269"/>
    <property type="match status" value="1"/>
</dbReference>
<dbReference type="STRING" id="1420851.AU255_14760"/>
<protein>
    <recommendedName>
        <fullName evidence="3">Nitrogen fixation protein</fullName>
    </recommendedName>
</protein>
<organism evidence="1 2">
    <name type="scientific">Methyloprofundus sedimenti</name>
    <dbReference type="NCBI Taxonomy" id="1420851"/>
    <lineage>
        <taxon>Bacteria</taxon>
        <taxon>Pseudomonadati</taxon>
        <taxon>Pseudomonadota</taxon>
        <taxon>Gammaproteobacteria</taxon>
        <taxon>Methylococcales</taxon>
        <taxon>Methylococcaceae</taxon>
        <taxon>Methyloprofundus</taxon>
    </lineage>
</organism>
<sequence>MNVSAVLQVVEENDPFLDKFFVGEMLKQLKALDSYGTYDGWSNAKILDPLILTKERKKEIPVIGDPDEITLARVKAYYSALAATLEHETNLMAVTLVNISHEGFGRALVMVGKLIVIDKVLRDTHRFGFSSVEAMCEQSEKLIAKAKELLEKYPGAATD</sequence>
<evidence type="ECO:0000313" key="2">
    <source>
        <dbReference type="Proteomes" id="UP000191980"/>
    </source>
</evidence>
<keyword evidence="2" id="KW-1185">Reference proteome</keyword>
<dbReference type="NCBIfam" id="TIGR02935">
    <property type="entry name" value="NifX-associated nitrogen fixation protein"/>
    <property type="match status" value="1"/>
</dbReference>
<dbReference type="Proteomes" id="UP000191980">
    <property type="component" value="Unassembled WGS sequence"/>
</dbReference>
<evidence type="ECO:0000313" key="1">
    <source>
        <dbReference type="EMBL" id="OQK15486.1"/>
    </source>
</evidence>
<dbReference type="EMBL" id="LPUF01000003">
    <property type="protein sequence ID" value="OQK15486.1"/>
    <property type="molecule type" value="Genomic_DNA"/>
</dbReference>
<accession>A0A1V8M1V9</accession>
<gene>
    <name evidence="1" type="ORF">AU255_14760</name>
</gene>
<name>A0A1V8M1V9_9GAMM</name>
<dbReference type="InterPro" id="IPR004952">
    <property type="entry name" value="NifX-assoc_nitrogen_fix"/>
</dbReference>
<comment type="caution">
    <text evidence="1">The sequence shown here is derived from an EMBL/GenBank/DDBJ whole genome shotgun (WGS) entry which is preliminary data.</text>
</comment>
<evidence type="ECO:0008006" key="3">
    <source>
        <dbReference type="Google" id="ProtNLM"/>
    </source>
</evidence>
<reference evidence="1 2" key="1">
    <citation type="submission" date="2015-12" db="EMBL/GenBank/DDBJ databases">
        <authorList>
            <person name="Shamseldin A."/>
            <person name="Moawad H."/>
            <person name="Abd El-Rahim W.M."/>
            <person name="Sadowsky M.J."/>
        </authorList>
    </citation>
    <scope>NUCLEOTIDE SEQUENCE [LARGE SCALE GENOMIC DNA]</scope>
    <source>
        <strain evidence="1 2">WF1</strain>
    </source>
</reference>
<dbReference type="AlphaFoldDB" id="A0A1V8M1V9"/>
<dbReference type="Gene3D" id="1.10.3100.20">
    <property type="entry name" value="Protein of unknown function DUF269"/>
    <property type="match status" value="1"/>
</dbReference>